<gene>
    <name evidence="3" type="ORF">AB4Y30_12445</name>
</gene>
<evidence type="ECO:0000313" key="3">
    <source>
        <dbReference type="EMBL" id="XDK31832.1"/>
    </source>
</evidence>
<reference evidence="3" key="1">
    <citation type="submission" date="2024-07" db="EMBL/GenBank/DDBJ databases">
        <title>Halotolerant mesophilic bacterium Ornithinibacillus sp. 4-3, sp. nov., isolated from soil.</title>
        <authorList>
            <person name="Sidarenka A.V."/>
            <person name="Guliayeva D.E."/>
            <person name="Leanovich S.I."/>
            <person name="Hileuskaya K.S."/>
            <person name="Akhremchuk A.E."/>
            <person name="Sikolenko M.A."/>
            <person name="Valentovich L.N."/>
        </authorList>
    </citation>
    <scope>NUCLEOTIDE SEQUENCE</scope>
    <source>
        <strain evidence="3">4-3</strain>
    </source>
</reference>
<feature type="transmembrane region" description="Helical" evidence="1">
    <location>
        <begin position="109"/>
        <end position="126"/>
    </location>
</feature>
<proteinExistence type="predicted"/>
<dbReference type="RefSeq" id="WP_368652556.1">
    <property type="nucleotide sequence ID" value="NZ_CP162599.1"/>
</dbReference>
<feature type="transmembrane region" description="Helical" evidence="1">
    <location>
        <begin position="191"/>
        <end position="208"/>
    </location>
</feature>
<feature type="domain" description="Protein-glutamine gamma-glutamyltransferase-like C-terminal" evidence="2">
    <location>
        <begin position="331"/>
        <end position="385"/>
    </location>
</feature>
<feature type="transmembrane region" description="Helical" evidence="1">
    <location>
        <begin position="38"/>
        <end position="56"/>
    </location>
</feature>
<dbReference type="AlphaFoldDB" id="A0AB39HIX8"/>
<keyword evidence="1" id="KW-1133">Transmembrane helix</keyword>
<organism evidence="3">
    <name type="scientific">Ornithinibacillus sp. 4-3</name>
    <dbReference type="NCBI Taxonomy" id="3231488"/>
    <lineage>
        <taxon>Bacteria</taxon>
        <taxon>Bacillati</taxon>
        <taxon>Bacillota</taxon>
        <taxon>Bacilli</taxon>
        <taxon>Bacillales</taxon>
        <taxon>Bacillaceae</taxon>
        <taxon>Ornithinibacillus</taxon>
    </lineage>
</organism>
<feature type="transmembrane region" description="Helical" evidence="1">
    <location>
        <begin position="166"/>
        <end position="184"/>
    </location>
</feature>
<evidence type="ECO:0000259" key="2">
    <source>
        <dbReference type="Pfam" id="PF13559"/>
    </source>
</evidence>
<name>A0AB39HIX8_9BACI</name>
<dbReference type="InterPro" id="IPR025403">
    <property type="entry name" value="TgpA-like_C"/>
</dbReference>
<keyword evidence="1" id="KW-0472">Membrane</keyword>
<sequence>MRNKHSQLTNAYCFMSEAIILFLLCLPFLHAIYDFKPYWSYLVMVGFMCALFTLYTRTNHQAIYILTAPIFMVIAWWIGLPIFFCTVIPILLTWRYILLREGKVEYTEVNYIVSTVMLTVVLVFWIKDIEIVLYAVFLFLIIIIGYLLSHLLVIEKEDQKQFQTRTWLYLLGISSAVGIIIYFLFDILRGLVAQVWFILQSIFLFVIREVSRLILPFLDFEISPGEQPELEGEVDGDYNDLIGDLEPSQLPNFLPYIIWGVLIILAVIAIFIVMRLLKRKFTPEETEEISSESVTYEQLTGKTKEERKSFSERMRKMFRGSMHPARKAVLHFERFAKKQGLGRQSSETIEEWLKRIEINTDIGIYQRVRYGDMEISEEELQQLKDELTEMETRLKQNET</sequence>
<protein>
    <submittedName>
        <fullName evidence="3">DUF4129 domain-containing protein</fullName>
    </submittedName>
</protein>
<feature type="transmembrane region" description="Helical" evidence="1">
    <location>
        <begin position="68"/>
        <end position="97"/>
    </location>
</feature>
<feature type="transmembrane region" description="Helical" evidence="1">
    <location>
        <begin position="256"/>
        <end position="277"/>
    </location>
</feature>
<dbReference type="EMBL" id="CP162599">
    <property type="protein sequence ID" value="XDK31832.1"/>
    <property type="molecule type" value="Genomic_DNA"/>
</dbReference>
<dbReference type="Pfam" id="PF13559">
    <property type="entry name" value="DUF4129"/>
    <property type="match status" value="1"/>
</dbReference>
<feature type="transmembrane region" description="Helical" evidence="1">
    <location>
        <begin position="133"/>
        <end position="154"/>
    </location>
</feature>
<feature type="transmembrane region" description="Helical" evidence="1">
    <location>
        <begin position="12"/>
        <end position="32"/>
    </location>
</feature>
<accession>A0AB39HIX8</accession>
<evidence type="ECO:0000256" key="1">
    <source>
        <dbReference type="SAM" id="Phobius"/>
    </source>
</evidence>
<keyword evidence="1" id="KW-0812">Transmembrane</keyword>